<dbReference type="Proteomes" id="UP000756921">
    <property type="component" value="Unassembled WGS sequence"/>
</dbReference>
<comment type="caution">
    <text evidence="1">The sequence shown here is derived from an EMBL/GenBank/DDBJ whole genome shotgun (WGS) entry which is preliminary data.</text>
</comment>
<organism evidence="1 2">
    <name type="scientific">Paraphaeosphaeria minitans</name>
    <dbReference type="NCBI Taxonomy" id="565426"/>
    <lineage>
        <taxon>Eukaryota</taxon>
        <taxon>Fungi</taxon>
        <taxon>Dikarya</taxon>
        <taxon>Ascomycota</taxon>
        <taxon>Pezizomycotina</taxon>
        <taxon>Dothideomycetes</taxon>
        <taxon>Pleosporomycetidae</taxon>
        <taxon>Pleosporales</taxon>
        <taxon>Massarineae</taxon>
        <taxon>Didymosphaeriaceae</taxon>
        <taxon>Paraphaeosphaeria</taxon>
    </lineage>
</organism>
<proteinExistence type="predicted"/>
<protein>
    <submittedName>
        <fullName evidence="1">Uncharacterized protein</fullName>
    </submittedName>
</protein>
<dbReference type="EMBL" id="WJXW01000005">
    <property type="protein sequence ID" value="KAF9735931.1"/>
    <property type="molecule type" value="Genomic_DNA"/>
</dbReference>
<evidence type="ECO:0000313" key="1">
    <source>
        <dbReference type="EMBL" id="KAF9735931.1"/>
    </source>
</evidence>
<name>A0A9P6GIT1_9PLEO</name>
<evidence type="ECO:0000313" key="2">
    <source>
        <dbReference type="Proteomes" id="UP000756921"/>
    </source>
</evidence>
<keyword evidence="2" id="KW-1185">Reference proteome</keyword>
<gene>
    <name evidence="1" type="ORF">PMIN01_05846</name>
</gene>
<dbReference type="AlphaFoldDB" id="A0A9P6GIT1"/>
<reference evidence="1" key="1">
    <citation type="journal article" date="2020" name="Mol. Plant Microbe Interact.">
        <title>Genome Sequence of the Biocontrol Agent Coniothyrium minitans strain Conio (IMI 134523).</title>
        <authorList>
            <person name="Patel D."/>
            <person name="Shittu T.A."/>
            <person name="Baroncelli R."/>
            <person name="Muthumeenakshi S."/>
            <person name="Osborne T.H."/>
            <person name="Janganan T.K."/>
            <person name="Sreenivasaprasad S."/>
        </authorList>
    </citation>
    <scope>NUCLEOTIDE SEQUENCE</scope>
    <source>
        <strain evidence="1">Conio</strain>
    </source>
</reference>
<sequence>MHGAKDGRCLSDSVSGQDVQGVIGDWQRQGAERGIRAAGPERGIRAAGLEQAQEQAQEQDQEREMGETAVLVRSRGDVEFILCAPESVACSSLFTAHPRRQVASWYEHRAAWLHRCMHAFMHARPP</sequence>
<accession>A0A9P6GIT1</accession>